<accession>A0ABQ8FNT3</accession>
<evidence type="ECO:0000259" key="1">
    <source>
        <dbReference type="Pfam" id="PF00078"/>
    </source>
</evidence>
<proteinExistence type="predicted"/>
<dbReference type="Pfam" id="PF00078">
    <property type="entry name" value="RVT_1"/>
    <property type="match status" value="1"/>
</dbReference>
<organism evidence="2 3">
    <name type="scientific">Batrachochytrium salamandrivorans</name>
    <dbReference type="NCBI Taxonomy" id="1357716"/>
    <lineage>
        <taxon>Eukaryota</taxon>
        <taxon>Fungi</taxon>
        <taxon>Fungi incertae sedis</taxon>
        <taxon>Chytridiomycota</taxon>
        <taxon>Chytridiomycota incertae sedis</taxon>
        <taxon>Chytridiomycetes</taxon>
        <taxon>Rhizophydiales</taxon>
        <taxon>Rhizophydiales incertae sedis</taxon>
        <taxon>Batrachochytrium</taxon>
    </lineage>
</organism>
<dbReference type="EMBL" id="JAFCIX010000004">
    <property type="protein sequence ID" value="KAH6601502.1"/>
    <property type="molecule type" value="Genomic_DNA"/>
</dbReference>
<feature type="domain" description="Reverse transcriptase" evidence="1">
    <location>
        <begin position="207"/>
        <end position="330"/>
    </location>
</feature>
<evidence type="ECO:0000313" key="2">
    <source>
        <dbReference type="EMBL" id="KAH6601502.1"/>
    </source>
</evidence>
<reference evidence="2 3" key="1">
    <citation type="submission" date="2021-02" db="EMBL/GenBank/DDBJ databases">
        <title>Variation within the Batrachochytrium salamandrivorans European outbreak.</title>
        <authorList>
            <person name="Kelly M."/>
            <person name="Pasmans F."/>
            <person name="Shea T.P."/>
            <person name="Munoz J.F."/>
            <person name="Carranza S."/>
            <person name="Cuomo C.A."/>
            <person name="Martel A."/>
        </authorList>
    </citation>
    <scope>NUCLEOTIDE SEQUENCE [LARGE SCALE GENOMIC DNA]</scope>
    <source>
        <strain evidence="2 3">AMFP18/2</strain>
    </source>
</reference>
<keyword evidence="3" id="KW-1185">Reference proteome</keyword>
<sequence length="348" mass="38400">MLTHNLLQAIKLHRQQDHHHRYPDRLRWRSHCTRIDNLLAGGCAKQAWNAAKRMACASGHSCRSSNPIRNEAGVLQFQPISICNTLRSHYMRLAKAGEGHSLDPTHWETMPQPPQHIPPSSTLSMDLPFSLRELEHALGSMHPRKAPGDDGVTTALMQAIAHDPKDHGTGDVNLDRPGALALLRVANTIFSSGAIPKVWRCATIISIPKKGDATLASNLRGISLINVGLKILCKMVQARLSSLLESNNVLVPEQGGFRTREESTAQVCALMDILRRRQIADLNSHIAFIDISKAFDTVPIHALLFKLRCIGIPTITMNFLSALYSTSNARIRSGSLLSDPFPVQRGVR</sequence>
<dbReference type="InterPro" id="IPR000477">
    <property type="entry name" value="RT_dom"/>
</dbReference>
<gene>
    <name evidence="2" type="ORF">BASA50_001539</name>
</gene>
<protein>
    <recommendedName>
        <fullName evidence="1">Reverse transcriptase domain-containing protein</fullName>
    </recommendedName>
</protein>
<name>A0ABQ8FNT3_9FUNG</name>
<evidence type="ECO:0000313" key="3">
    <source>
        <dbReference type="Proteomes" id="UP001648503"/>
    </source>
</evidence>
<dbReference type="PANTHER" id="PTHR19446">
    <property type="entry name" value="REVERSE TRANSCRIPTASES"/>
    <property type="match status" value="1"/>
</dbReference>
<comment type="caution">
    <text evidence="2">The sequence shown here is derived from an EMBL/GenBank/DDBJ whole genome shotgun (WGS) entry which is preliminary data.</text>
</comment>
<dbReference type="Proteomes" id="UP001648503">
    <property type="component" value="Unassembled WGS sequence"/>
</dbReference>